<evidence type="ECO:0000256" key="1">
    <source>
        <dbReference type="SAM" id="MobiDB-lite"/>
    </source>
</evidence>
<name>A0A1X0NUE6_9TRYP</name>
<sequence length="235" mass="26463">MELFLNNTNFFDGLSTFPKDPEELRTHISRLNYTLQKRYFISPEAAELALQTQNEEEFNRFYRQQVMRIVGQFNTTARRQLKVRVDPRLPKGMQIIREGVIPPKEVKTVKHTSEWRMVVASPPSRKNAVDISQPKSTTEGMDKHSRYNPQSSLLEGHRTPQASSSSLAAIMHGGMPTTDGKVTVSSDDCSTVLQSSTKKSCREVLFGTPPEFKGFTVPLENSPADSLTSKSPLLF</sequence>
<organism evidence="2 3">
    <name type="scientific">Trypanosoma theileri</name>
    <dbReference type="NCBI Taxonomy" id="67003"/>
    <lineage>
        <taxon>Eukaryota</taxon>
        <taxon>Discoba</taxon>
        <taxon>Euglenozoa</taxon>
        <taxon>Kinetoplastea</taxon>
        <taxon>Metakinetoplastina</taxon>
        <taxon>Trypanosomatida</taxon>
        <taxon>Trypanosomatidae</taxon>
        <taxon>Trypanosoma</taxon>
    </lineage>
</organism>
<dbReference type="VEuPathDB" id="TriTrypDB:TM35_000171870"/>
<evidence type="ECO:0000313" key="2">
    <source>
        <dbReference type="EMBL" id="ORC88315.1"/>
    </source>
</evidence>
<comment type="caution">
    <text evidence="2">The sequence shown here is derived from an EMBL/GenBank/DDBJ whole genome shotgun (WGS) entry which is preliminary data.</text>
</comment>
<evidence type="ECO:0000313" key="3">
    <source>
        <dbReference type="Proteomes" id="UP000192257"/>
    </source>
</evidence>
<protein>
    <submittedName>
        <fullName evidence="2">Putative chromosomal passenger protein</fullName>
    </submittedName>
</protein>
<accession>A0A1X0NUE6</accession>
<dbReference type="EMBL" id="NBCO01000017">
    <property type="protein sequence ID" value="ORC88315.1"/>
    <property type="molecule type" value="Genomic_DNA"/>
</dbReference>
<feature type="region of interest" description="Disordered" evidence="1">
    <location>
        <begin position="122"/>
        <end position="163"/>
    </location>
</feature>
<dbReference type="RefSeq" id="XP_028882381.1">
    <property type="nucleotide sequence ID" value="XM_029026266.1"/>
</dbReference>
<dbReference type="OrthoDB" id="270789at2759"/>
<dbReference type="GeneID" id="39986046"/>
<reference evidence="2 3" key="1">
    <citation type="submission" date="2017-03" db="EMBL/GenBank/DDBJ databases">
        <title>An alternative strategy for trypanosome survival in the mammalian bloodstream revealed through genome and transcriptome analysis of the ubiquitous bovine parasite Trypanosoma (Megatrypanum) theileri.</title>
        <authorList>
            <person name="Kelly S."/>
            <person name="Ivens A."/>
            <person name="Mott A."/>
            <person name="O'Neill E."/>
            <person name="Emms D."/>
            <person name="Macleod O."/>
            <person name="Voorheis P."/>
            <person name="Matthews J."/>
            <person name="Matthews K."/>
            <person name="Carrington M."/>
        </authorList>
    </citation>
    <scope>NUCLEOTIDE SEQUENCE [LARGE SCALE GENOMIC DNA]</scope>
    <source>
        <strain evidence="2">Edinburgh</strain>
    </source>
</reference>
<dbReference type="Proteomes" id="UP000192257">
    <property type="component" value="Unassembled WGS sequence"/>
</dbReference>
<dbReference type="AlphaFoldDB" id="A0A1X0NUE6"/>
<keyword evidence="3" id="KW-1185">Reference proteome</keyword>
<gene>
    <name evidence="2" type="ORF">TM35_000171870</name>
</gene>
<proteinExistence type="predicted"/>